<dbReference type="Proteomes" id="UP001066276">
    <property type="component" value="Chromosome 3_2"/>
</dbReference>
<name>A0AAV7U0J9_PLEWA</name>
<protein>
    <submittedName>
        <fullName evidence="1">Uncharacterized protein</fullName>
    </submittedName>
</protein>
<accession>A0AAV7U0J9</accession>
<sequence>MSGVSVTFSSTSGLGHSALRRDRTSLSKLLLILSWTYCATSDDGTQLEAL</sequence>
<gene>
    <name evidence="1" type="ORF">NDU88_006580</name>
</gene>
<evidence type="ECO:0000313" key="1">
    <source>
        <dbReference type="EMBL" id="KAJ1181373.1"/>
    </source>
</evidence>
<comment type="caution">
    <text evidence="1">The sequence shown here is derived from an EMBL/GenBank/DDBJ whole genome shotgun (WGS) entry which is preliminary data.</text>
</comment>
<dbReference type="EMBL" id="JANPWB010000006">
    <property type="protein sequence ID" value="KAJ1181373.1"/>
    <property type="molecule type" value="Genomic_DNA"/>
</dbReference>
<feature type="non-terminal residue" evidence="1">
    <location>
        <position position="50"/>
    </location>
</feature>
<dbReference type="AlphaFoldDB" id="A0AAV7U0J9"/>
<reference evidence="1" key="1">
    <citation type="journal article" date="2022" name="bioRxiv">
        <title>Sequencing and chromosome-scale assembly of the giantPleurodeles waltlgenome.</title>
        <authorList>
            <person name="Brown T."/>
            <person name="Elewa A."/>
            <person name="Iarovenko S."/>
            <person name="Subramanian E."/>
            <person name="Araus A.J."/>
            <person name="Petzold A."/>
            <person name="Susuki M."/>
            <person name="Suzuki K.-i.T."/>
            <person name="Hayashi T."/>
            <person name="Toyoda A."/>
            <person name="Oliveira C."/>
            <person name="Osipova E."/>
            <person name="Leigh N.D."/>
            <person name="Simon A."/>
            <person name="Yun M.H."/>
        </authorList>
    </citation>
    <scope>NUCLEOTIDE SEQUENCE</scope>
    <source>
        <strain evidence="1">20211129_DDA</strain>
        <tissue evidence="1">Liver</tissue>
    </source>
</reference>
<keyword evidence="2" id="KW-1185">Reference proteome</keyword>
<evidence type="ECO:0000313" key="2">
    <source>
        <dbReference type="Proteomes" id="UP001066276"/>
    </source>
</evidence>
<organism evidence="1 2">
    <name type="scientific">Pleurodeles waltl</name>
    <name type="common">Iberian ribbed newt</name>
    <dbReference type="NCBI Taxonomy" id="8319"/>
    <lineage>
        <taxon>Eukaryota</taxon>
        <taxon>Metazoa</taxon>
        <taxon>Chordata</taxon>
        <taxon>Craniata</taxon>
        <taxon>Vertebrata</taxon>
        <taxon>Euteleostomi</taxon>
        <taxon>Amphibia</taxon>
        <taxon>Batrachia</taxon>
        <taxon>Caudata</taxon>
        <taxon>Salamandroidea</taxon>
        <taxon>Salamandridae</taxon>
        <taxon>Pleurodelinae</taxon>
        <taxon>Pleurodeles</taxon>
    </lineage>
</organism>
<proteinExistence type="predicted"/>